<feature type="transmembrane region" description="Helical" evidence="1">
    <location>
        <begin position="77"/>
        <end position="99"/>
    </location>
</feature>
<accession>A0ABW0L310</accession>
<organism evidence="2 3">
    <name type="scientific">Massilia niabensis</name>
    <dbReference type="NCBI Taxonomy" id="544910"/>
    <lineage>
        <taxon>Bacteria</taxon>
        <taxon>Pseudomonadati</taxon>
        <taxon>Pseudomonadota</taxon>
        <taxon>Betaproteobacteria</taxon>
        <taxon>Burkholderiales</taxon>
        <taxon>Oxalobacteraceae</taxon>
        <taxon>Telluria group</taxon>
        <taxon>Massilia</taxon>
    </lineage>
</organism>
<keyword evidence="1" id="KW-0812">Transmembrane</keyword>
<dbReference type="PANTHER" id="PTHR34703:SF1">
    <property type="entry name" value="ANTIPORTER SUBUNIT MNHG2-RELATED"/>
    <property type="match status" value="1"/>
</dbReference>
<evidence type="ECO:0000256" key="1">
    <source>
        <dbReference type="SAM" id="Phobius"/>
    </source>
</evidence>
<dbReference type="EMBL" id="JBHSMU010000009">
    <property type="protein sequence ID" value="MFC5459835.1"/>
    <property type="molecule type" value="Genomic_DNA"/>
</dbReference>
<dbReference type="Pfam" id="PF03334">
    <property type="entry name" value="PhaG_MnhG_YufB"/>
    <property type="match status" value="1"/>
</dbReference>
<proteinExistence type="predicted"/>
<dbReference type="NCBIfam" id="TIGR01300">
    <property type="entry name" value="CPA3_mnhG_phaG"/>
    <property type="match status" value="1"/>
</dbReference>
<evidence type="ECO:0000313" key="2">
    <source>
        <dbReference type="EMBL" id="MFC5459835.1"/>
    </source>
</evidence>
<keyword evidence="1" id="KW-0472">Membrane</keyword>
<evidence type="ECO:0000313" key="3">
    <source>
        <dbReference type="Proteomes" id="UP001596050"/>
    </source>
</evidence>
<keyword evidence="1" id="KW-1133">Transmembrane helix</keyword>
<dbReference type="PANTHER" id="PTHR34703">
    <property type="entry name" value="ANTIPORTER SUBUNIT MNHG2-RELATED"/>
    <property type="match status" value="1"/>
</dbReference>
<feature type="transmembrane region" description="Helical" evidence="1">
    <location>
        <begin position="46"/>
        <end position="65"/>
    </location>
</feature>
<keyword evidence="3" id="KW-1185">Reference proteome</keyword>
<dbReference type="Proteomes" id="UP001596050">
    <property type="component" value="Unassembled WGS sequence"/>
</dbReference>
<gene>
    <name evidence="2" type="primary">mnhG</name>
    <name evidence="2" type="ORF">ACFPN5_08435</name>
</gene>
<name>A0ABW0L310_9BURK</name>
<sequence>MSGIPDLPAWAALPVSLLLILGATIALIGALGLLRLPTFYKRIHGPAITITFGAGCILLASMLYFTATQARLVIHEVIIAVFLLMTAPVVSMLIMRAAVYRDLRARKHKAGATAGGVYTIVEEETAGSTPPGKR</sequence>
<feature type="transmembrane region" description="Helical" evidence="1">
    <location>
        <begin position="12"/>
        <end position="34"/>
    </location>
</feature>
<reference evidence="3" key="1">
    <citation type="journal article" date="2019" name="Int. J. Syst. Evol. Microbiol.">
        <title>The Global Catalogue of Microorganisms (GCM) 10K type strain sequencing project: providing services to taxonomists for standard genome sequencing and annotation.</title>
        <authorList>
            <consortium name="The Broad Institute Genomics Platform"/>
            <consortium name="The Broad Institute Genome Sequencing Center for Infectious Disease"/>
            <person name="Wu L."/>
            <person name="Ma J."/>
        </authorList>
    </citation>
    <scope>NUCLEOTIDE SEQUENCE [LARGE SCALE GENOMIC DNA]</scope>
    <source>
        <strain evidence="3">KACC 12649</strain>
    </source>
</reference>
<dbReference type="RefSeq" id="WP_379782077.1">
    <property type="nucleotide sequence ID" value="NZ_JBHSMU010000009.1"/>
</dbReference>
<dbReference type="InterPro" id="IPR005133">
    <property type="entry name" value="PhaG_MnhG_YufB"/>
</dbReference>
<protein>
    <submittedName>
        <fullName evidence="2">Monovalent cation/H(+) antiporter subunit G</fullName>
    </submittedName>
</protein>
<comment type="caution">
    <text evidence="2">The sequence shown here is derived from an EMBL/GenBank/DDBJ whole genome shotgun (WGS) entry which is preliminary data.</text>
</comment>